<dbReference type="InterPro" id="IPR036318">
    <property type="entry name" value="FAD-bd_PCMH-like_sf"/>
</dbReference>
<dbReference type="GO" id="GO:0071949">
    <property type="term" value="F:FAD binding"/>
    <property type="evidence" value="ECO:0007669"/>
    <property type="project" value="InterPro"/>
</dbReference>
<evidence type="ECO:0000256" key="10">
    <source>
        <dbReference type="ARBA" id="ARBA00051436"/>
    </source>
</evidence>
<evidence type="ECO:0000256" key="6">
    <source>
        <dbReference type="ARBA" id="ARBA00022946"/>
    </source>
</evidence>
<keyword evidence="5" id="KW-0274">FAD</keyword>
<dbReference type="InterPro" id="IPR016171">
    <property type="entry name" value="Vanillyl_alc_oxidase_C-sub2"/>
</dbReference>
<keyword evidence="8" id="KW-0496">Mitochondrion</keyword>
<dbReference type="InterPro" id="IPR016166">
    <property type="entry name" value="FAD-bd_PCMH"/>
</dbReference>
<dbReference type="Pfam" id="PF01565">
    <property type="entry name" value="FAD_binding_4"/>
    <property type="match status" value="1"/>
</dbReference>
<organism evidence="13 14">
    <name type="scientific">Cyberlindnera jadinii (strain ATCC 18201 / CBS 1600 / BCRC 20928 / JCM 3617 / NBRC 0987 / NRRL Y-1542)</name>
    <name type="common">Torula yeast</name>
    <name type="synonym">Candida utilis</name>
    <dbReference type="NCBI Taxonomy" id="983966"/>
    <lineage>
        <taxon>Eukaryota</taxon>
        <taxon>Fungi</taxon>
        <taxon>Dikarya</taxon>
        <taxon>Ascomycota</taxon>
        <taxon>Saccharomycotina</taxon>
        <taxon>Saccharomycetes</taxon>
        <taxon>Phaffomycetales</taxon>
        <taxon>Phaffomycetaceae</taxon>
        <taxon>Cyberlindnera</taxon>
    </lineage>
</organism>
<comment type="subcellular location">
    <subcellularLocation>
        <location evidence="2">Mitochondrion</location>
    </subcellularLocation>
</comment>
<dbReference type="InterPro" id="IPR016169">
    <property type="entry name" value="FAD-bd_PCMH_sub2"/>
</dbReference>
<evidence type="ECO:0000313" key="14">
    <source>
        <dbReference type="Proteomes" id="UP000094389"/>
    </source>
</evidence>
<evidence type="ECO:0000256" key="7">
    <source>
        <dbReference type="ARBA" id="ARBA00023002"/>
    </source>
</evidence>
<evidence type="ECO:0000313" key="13">
    <source>
        <dbReference type="EMBL" id="ODV72320.1"/>
    </source>
</evidence>
<dbReference type="GeneID" id="30991927"/>
<dbReference type="InterPro" id="IPR006094">
    <property type="entry name" value="Oxid_FAD_bind_N"/>
</dbReference>
<dbReference type="FunFam" id="3.30.465.10:FF:000014">
    <property type="entry name" value="D-lactate dehydrogenase (Cytochrome), putative"/>
    <property type="match status" value="1"/>
</dbReference>
<keyword evidence="6" id="KW-0809">Transit peptide</keyword>
<dbReference type="SUPFAM" id="SSF56176">
    <property type="entry name" value="FAD-binding/transporter-associated domain-like"/>
    <property type="match status" value="1"/>
</dbReference>
<evidence type="ECO:0000256" key="1">
    <source>
        <dbReference type="ARBA" id="ARBA00001974"/>
    </source>
</evidence>
<comment type="catalytic activity">
    <reaction evidence="10">
        <text>(R)-lactate + 2 Fe(III)-[cytochrome c] = 2 Fe(II)-[cytochrome c] + pyruvate + 2 H(+)</text>
        <dbReference type="Rhea" id="RHEA:13521"/>
        <dbReference type="Rhea" id="RHEA-COMP:10350"/>
        <dbReference type="Rhea" id="RHEA-COMP:14399"/>
        <dbReference type="ChEBI" id="CHEBI:15361"/>
        <dbReference type="ChEBI" id="CHEBI:15378"/>
        <dbReference type="ChEBI" id="CHEBI:16004"/>
        <dbReference type="ChEBI" id="CHEBI:29033"/>
        <dbReference type="ChEBI" id="CHEBI:29034"/>
        <dbReference type="EC" id="1.1.2.4"/>
    </reaction>
</comment>
<evidence type="ECO:0000256" key="4">
    <source>
        <dbReference type="ARBA" id="ARBA00022630"/>
    </source>
</evidence>
<comment type="similarity">
    <text evidence="3">Belongs to the FAD-binding oxidoreductase/transferase type 4 family.</text>
</comment>
<dbReference type="GO" id="GO:0004458">
    <property type="term" value="F:D-lactate dehydrogenase (cytochrome) activity"/>
    <property type="evidence" value="ECO:0007669"/>
    <property type="project" value="UniProtKB-EC"/>
</dbReference>
<keyword evidence="14" id="KW-1185">Reference proteome</keyword>
<sequence length="538" mass="59104">MNELGGSSDLSMHAEDIGHRHRVHYGYSSLALALGTIGGYYASNWERSYTAKSVTRLSDMDELSYAKWEDRKLAYHKIKSLLREDQWSTDKTELEHCSSNDYSTHQSDKLPQLVVFPESTEQVSDILKICHSYKVPVVPVSGATSIEGNFNTTRNGLVISLSLMDKIIQLNEQDMDCTLQPGVGWQDLNEYLKPRGLLFGPDPGPGAQIGGMCGTSCSGTNAAKYGTMKDNVISLTVVLPDGTVVKTRKRPRKSSAGYNLTGLFVGSEGTLGIVTEITVKLHHLPRFETVGVVSFARLIDATNMVTRLIQHGVSFNAVELLDENMIDVINKSGQCNRSWPVNHTLFMKIGGSSQAQLQHQLELLQGIGRENNALAFSCAKDSSEAEELWQARKVGFWSTIQHGKSLLGENAKVWTTDVAVPISKLSCVIEETMEDINSKGIFTTILGHVGDGNFHCILVYKPEDQGVVSGISERVVQRALDNEGTCTGEHGIGLGKRKYLQLELGEDTVALMRQIKLSVDPHGIMNPDKVFSTDPEDS</sequence>
<keyword evidence="4" id="KW-0285">Flavoprotein</keyword>
<evidence type="ECO:0000256" key="11">
    <source>
        <dbReference type="ARBA" id="ARBA00083446"/>
    </source>
</evidence>
<dbReference type="AlphaFoldDB" id="A0A1E4RYL5"/>
<dbReference type="PANTHER" id="PTHR11748:SF111">
    <property type="entry name" value="D-LACTATE DEHYDROGENASE, MITOCHONDRIAL-RELATED"/>
    <property type="match status" value="1"/>
</dbReference>
<evidence type="ECO:0000259" key="12">
    <source>
        <dbReference type="PROSITE" id="PS51387"/>
    </source>
</evidence>
<dbReference type="OMA" id="MGAMEIM"/>
<dbReference type="PROSITE" id="PS51387">
    <property type="entry name" value="FAD_PCMH"/>
    <property type="match status" value="1"/>
</dbReference>
<evidence type="ECO:0000256" key="3">
    <source>
        <dbReference type="ARBA" id="ARBA00008000"/>
    </source>
</evidence>
<dbReference type="Gene3D" id="3.30.70.2740">
    <property type="match status" value="1"/>
</dbReference>
<evidence type="ECO:0000256" key="9">
    <source>
        <dbReference type="ARBA" id="ARBA00038897"/>
    </source>
</evidence>
<evidence type="ECO:0000256" key="5">
    <source>
        <dbReference type="ARBA" id="ARBA00022827"/>
    </source>
</evidence>
<dbReference type="PANTHER" id="PTHR11748">
    <property type="entry name" value="D-LACTATE DEHYDROGENASE"/>
    <property type="match status" value="1"/>
</dbReference>
<dbReference type="RefSeq" id="XP_020069359.1">
    <property type="nucleotide sequence ID" value="XM_020217531.1"/>
</dbReference>
<name>A0A1E4RYL5_CYBJN</name>
<dbReference type="EMBL" id="KV453935">
    <property type="protein sequence ID" value="ODV72320.1"/>
    <property type="molecule type" value="Genomic_DNA"/>
</dbReference>
<dbReference type="Gene3D" id="3.30.465.10">
    <property type="match status" value="1"/>
</dbReference>
<dbReference type="SUPFAM" id="SSF55103">
    <property type="entry name" value="FAD-linked oxidases, C-terminal domain"/>
    <property type="match status" value="1"/>
</dbReference>
<dbReference type="InterPro" id="IPR016164">
    <property type="entry name" value="FAD-linked_Oxase-like_C"/>
</dbReference>
<proteinExistence type="inferred from homology"/>
<dbReference type="GO" id="GO:1903457">
    <property type="term" value="P:lactate catabolic process"/>
    <property type="evidence" value="ECO:0007669"/>
    <property type="project" value="TreeGrafter"/>
</dbReference>
<dbReference type="EC" id="1.1.2.4" evidence="9"/>
<evidence type="ECO:0000256" key="2">
    <source>
        <dbReference type="ARBA" id="ARBA00004173"/>
    </source>
</evidence>
<feature type="domain" description="FAD-binding PCMH-type" evidence="12">
    <location>
        <begin position="107"/>
        <end position="284"/>
    </location>
</feature>
<keyword evidence="7" id="KW-0560">Oxidoreductase</keyword>
<protein>
    <recommendedName>
        <fullName evidence="9">D-lactate dehydrogenase (cytochrome)</fullName>
        <ecNumber evidence="9">1.1.2.4</ecNumber>
    </recommendedName>
    <alternativeName>
        <fullName evidence="11">D-lactate ferricytochrome C oxidoreductase</fullName>
    </alternativeName>
</protein>
<dbReference type="OrthoDB" id="7786253at2759"/>
<dbReference type="Proteomes" id="UP000094389">
    <property type="component" value="Unassembled WGS sequence"/>
</dbReference>
<comment type="cofactor">
    <cofactor evidence="1">
        <name>FAD</name>
        <dbReference type="ChEBI" id="CHEBI:57692"/>
    </cofactor>
</comment>
<gene>
    <name evidence="13" type="ORF">CYBJADRAFT_194732</name>
</gene>
<dbReference type="STRING" id="983966.A0A1E4RYL5"/>
<dbReference type="FunFam" id="1.10.45.10:FF:000001">
    <property type="entry name" value="D-lactate dehydrogenase mitochondrial"/>
    <property type="match status" value="1"/>
</dbReference>
<dbReference type="GO" id="GO:0005739">
    <property type="term" value="C:mitochondrion"/>
    <property type="evidence" value="ECO:0007669"/>
    <property type="project" value="UniProtKB-SubCell"/>
</dbReference>
<dbReference type="GO" id="GO:0008720">
    <property type="term" value="F:D-lactate dehydrogenase (NAD+) activity"/>
    <property type="evidence" value="ECO:0007669"/>
    <property type="project" value="TreeGrafter"/>
</dbReference>
<dbReference type="InterPro" id="IPR004113">
    <property type="entry name" value="FAD-bd_oxidored_4_C"/>
</dbReference>
<dbReference type="Gene3D" id="1.10.45.10">
    <property type="entry name" value="Vanillyl-alcohol Oxidase, Chain A, domain 4"/>
    <property type="match status" value="1"/>
</dbReference>
<evidence type="ECO:0000256" key="8">
    <source>
        <dbReference type="ARBA" id="ARBA00023128"/>
    </source>
</evidence>
<dbReference type="Pfam" id="PF02913">
    <property type="entry name" value="FAD-oxidase_C"/>
    <property type="match status" value="1"/>
</dbReference>
<accession>A0A1E4RYL5</accession>
<dbReference type="FunFam" id="3.30.70.2740:FF:000001">
    <property type="entry name" value="D-lactate dehydrogenase mitochondrial"/>
    <property type="match status" value="1"/>
</dbReference>
<reference evidence="13 14" key="1">
    <citation type="journal article" date="2016" name="Proc. Natl. Acad. Sci. U.S.A.">
        <title>Comparative genomics of biotechnologically important yeasts.</title>
        <authorList>
            <person name="Riley R."/>
            <person name="Haridas S."/>
            <person name="Wolfe K.H."/>
            <person name="Lopes M.R."/>
            <person name="Hittinger C.T."/>
            <person name="Goeker M."/>
            <person name="Salamov A.A."/>
            <person name="Wisecaver J.H."/>
            <person name="Long T.M."/>
            <person name="Calvey C.H."/>
            <person name="Aerts A.L."/>
            <person name="Barry K.W."/>
            <person name="Choi C."/>
            <person name="Clum A."/>
            <person name="Coughlan A.Y."/>
            <person name="Deshpande S."/>
            <person name="Douglass A.P."/>
            <person name="Hanson S.J."/>
            <person name="Klenk H.-P."/>
            <person name="LaButti K.M."/>
            <person name="Lapidus A."/>
            <person name="Lindquist E.A."/>
            <person name="Lipzen A.M."/>
            <person name="Meier-Kolthoff J.P."/>
            <person name="Ohm R.A."/>
            <person name="Otillar R.P."/>
            <person name="Pangilinan J.L."/>
            <person name="Peng Y."/>
            <person name="Rokas A."/>
            <person name="Rosa C.A."/>
            <person name="Scheuner C."/>
            <person name="Sibirny A.A."/>
            <person name="Slot J.C."/>
            <person name="Stielow J.B."/>
            <person name="Sun H."/>
            <person name="Kurtzman C.P."/>
            <person name="Blackwell M."/>
            <person name="Grigoriev I.V."/>
            <person name="Jeffries T.W."/>
        </authorList>
    </citation>
    <scope>NUCLEOTIDE SEQUENCE [LARGE SCALE GENOMIC DNA]</scope>
    <source>
        <strain evidence="14">ATCC 18201 / CBS 1600 / BCRC 20928 / JCM 3617 / NBRC 0987 / NRRL Y-1542</strain>
    </source>
</reference>